<evidence type="ECO:0000256" key="1">
    <source>
        <dbReference type="SAM" id="Phobius"/>
    </source>
</evidence>
<dbReference type="Gene3D" id="3.40.30.10">
    <property type="entry name" value="Glutaredoxin"/>
    <property type="match status" value="1"/>
</dbReference>
<protein>
    <recommendedName>
        <fullName evidence="2">Thioredoxin-like fold domain-containing protein</fullName>
    </recommendedName>
</protein>
<gene>
    <name evidence="3" type="ORF">C0Z18_30765</name>
</gene>
<keyword evidence="4" id="KW-1185">Reference proteome</keyword>
<name>A0A2N7VBU1_9BURK</name>
<reference evidence="3 4" key="1">
    <citation type="submission" date="2018-01" db="EMBL/GenBank/DDBJ databases">
        <title>Whole genome analyses suggest that Burkholderia sensu lato contains two further novel genera in the rhizoxinica-symbiotica group Mycetohabitans gen. nov., and Trinickia gen. nov.: implications for the evolution of diazotrophy and nodulation in the Burkholderiaceae.</title>
        <authorList>
            <person name="Estrada-de los Santos P."/>
            <person name="Palmer M."/>
            <person name="Chavez-Ramirez B."/>
            <person name="Beukes C."/>
            <person name="Steenkamp E.T."/>
            <person name="Hirsch A.M."/>
            <person name="Manyaka P."/>
            <person name="Maluk M."/>
            <person name="Lafos M."/>
            <person name="Crook M."/>
            <person name="Gross E."/>
            <person name="Simon M.F."/>
            <person name="Bueno dos Reis Junior F."/>
            <person name="Poole P.S."/>
            <person name="Venter S.N."/>
            <person name="James E.K."/>
        </authorList>
    </citation>
    <scope>NUCLEOTIDE SEQUENCE [LARGE SCALE GENOMIC DNA]</scope>
    <source>
        <strain evidence="3 4">GIMN1.004</strain>
    </source>
</reference>
<dbReference type="SUPFAM" id="SSF52833">
    <property type="entry name" value="Thioredoxin-like"/>
    <property type="match status" value="1"/>
</dbReference>
<organism evidence="3 4">
    <name type="scientific">Trinickia dabaoshanensis</name>
    <dbReference type="NCBI Taxonomy" id="564714"/>
    <lineage>
        <taxon>Bacteria</taxon>
        <taxon>Pseudomonadati</taxon>
        <taxon>Pseudomonadota</taxon>
        <taxon>Betaproteobacteria</taxon>
        <taxon>Burkholderiales</taxon>
        <taxon>Burkholderiaceae</taxon>
        <taxon>Trinickia</taxon>
    </lineage>
</organism>
<dbReference type="OrthoDB" id="12976at2"/>
<feature type="domain" description="Thioredoxin-like fold" evidence="2">
    <location>
        <begin position="249"/>
        <end position="357"/>
    </location>
</feature>
<evidence type="ECO:0000313" key="3">
    <source>
        <dbReference type="EMBL" id="PMS14631.1"/>
    </source>
</evidence>
<dbReference type="Pfam" id="PF13098">
    <property type="entry name" value="Thioredoxin_2"/>
    <property type="match status" value="1"/>
</dbReference>
<dbReference type="InterPro" id="IPR012336">
    <property type="entry name" value="Thioredoxin-like_fold"/>
</dbReference>
<proteinExistence type="predicted"/>
<keyword evidence="1" id="KW-0812">Transmembrane</keyword>
<dbReference type="InterPro" id="IPR036249">
    <property type="entry name" value="Thioredoxin-like_sf"/>
</dbReference>
<keyword evidence="1" id="KW-0472">Membrane</keyword>
<evidence type="ECO:0000259" key="2">
    <source>
        <dbReference type="Pfam" id="PF13098"/>
    </source>
</evidence>
<dbReference type="EMBL" id="PNYA01000042">
    <property type="protein sequence ID" value="PMS14631.1"/>
    <property type="molecule type" value="Genomic_DNA"/>
</dbReference>
<sequence>MRLKFERSENRTRDTVLIEADGTVYTSFAKSGYLRAATRTRFARGTTAATGAFSISRGQTQALEAGAQGQANHGLVFISEVDGEEKIALIERFASEADAQRALGTIETALRRAALGQRGLQLWRTLLCWVGAPFLLFLVSMSGVQFLNSHNAALDDLNKLAHLAQQDPSAFGLPAVSLPSVAGAAGTASRPGQSGAAPASAAQTSPALLLGGASAAAAADVPASSVPSAIAAGTSGMAQIHFGLDRQPGNKTLYVYSDPNCPACRRFEAHINDLSRDFSIYVIPVAYQHGSATIASQVLCAADDKQKWIETMNRASTADPVSGEDCERGYAGLKANMAMFNSLGFDSTPRVVGGDGTVFPAGATASAIRIRAAAR</sequence>
<feature type="transmembrane region" description="Helical" evidence="1">
    <location>
        <begin position="126"/>
        <end position="147"/>
    </location>
</feature>
<dbReference type="AlphaFoldDB" id="A0A2N7VBU1"/>
<comment type="caution">
    <text evidence="3">The sequence shown here is derived from an EMBL/GenBank/DDBJ whole genome shotgun (WGS) entry which is preliminary data.</text>
</comment>
<keyword evidence="1" id="KW-1133">Transmembrane helix</keyword>
<accession>A0A2N7VBU1</accession>
<evidence type="ECO:0000313" key="4">
    <source>
        <dbReference type="Proteomes" id="UP000235616"/>
    </source>
</evidence>
<dbReference type="Proteomes" id="UP000235616">
    <property type="component" value="Unassembled WGS sequence"/>
</dbReference>
<dbReference type="RefSeq" id="WP_102649232.1">
    <property type="nucleotide sequence ID" value="NZ_PNYA01000042.1"/>
</dbReference>